<dbReference type="GO" id="GO:0015630">
    <property type="term" value="C:microtubule cytoskeleton"/>
    <property type="evidence" value="ECO:0007669"/>
    <property type="project" value="UniProtKB-ARBA"/>
</dbReference>
<evidence type="ECO:0000313" key="8">
    <source>
        <dbReference type="Proteomes" id="UP000466442"/>
    </source>
</evidence>
<evidence type="ECO:0000256" key="2">
    <source>
        <dbReference type="ARBA" id="ARBA00022490"/>
    </source>
</evidence>
<protein>
    <recommendedName>
        <fullName evidence="6">Ciliary microtubule inner protein 2A-C-like domain-containing protein</fullName>
    </recommendedName>
</protein>
<keyword evidence="2" id="KW-0963">Cytoplasm</keyword>
<proteinExistence type="inferred from homology"/>
<evidence type="ECO:0000256" key="4">
    <source>
        <dbReference type="ARBA" id="ARBA00023273"/>
    </source>
</evidence>
<evidence type="ECO:0000256" key="1">
    <source>
        <dbReference type="ARBA" id="ARBA00004430"/>
    </source>
</evidence>
<comment type="caution">
    <text evidence="7">The sequence shown here is derived from an EMBL/GenBank/DDBJ whole genome shotgun (WGS) entry which is preliminary data.</text>
</comment>
<dbReference type="AlphaFoldDB" id="A0A8S9X9T7"/>
<sequence length="641" mass="71820">MPGDIHRGLVLEDANSPLEAIKVQDREIRIVTPQPHYIPGYTGHVPGYTYKLGDTYGSLTHKILLDPTTTHSEKLVLSDRTVTDFEVTRPTKDVIDLVDGRKQTRDAKYAHPMVPAYAGFVPMLRGKSGMTYTVAAEEGVAEFEKNQMKKREAEQQLERIVGIQSGKWEPTVEESQLVKTEFTLPLLEVRPEASGVLRNITVSEPKPSGTGDSTSPYFMEVLNPQKNFIPGYTGHIPFGQSKYGKGYTPYTNSALCDFTTNYRRRLSTEWAPVSVIRRDPPLLIQPTEIYHKHVGMLPDYGGHVPGSKFRVGKTFGTRKTSTRYLINGEPSGHLLSADRSRGAAGVSQWRRAAARIRSGGPSPPLSGETRQFQLCVERLVTSCVRDSRLPAPPRDRYRSPVPVDPSSFTGYELRWMVPSTAAHHKSIIQIYIDWGNHYLEKARSRKMLTDLQTDLVDGLLLADLIEAVTNHKVPDVHRKPKTAAMMFLESNNGVVDGLMWEMKLLFQVMLARFGAIGGSKIFVDWTSCPHVRWKSAFRPNGVESSVRDRCFITWSRDGKKVDIRLLCPDENVTFGRNSSRARQRPDTRSAQSLQLETAVEMCRADDIGNPFQGTMSTSSSHLWAGRVSAGVYSFHVLDERS</sequence>
<dbReference type="GO" id="GO:0005930">
    <property type="term" value="C:axoneme"/>
    <property type="evidence" value="ECO:0007669"/>
    <property type="project" value="UniProtKB-SubCell"/>
</dbReference>
<dbReference type="PANTHER" id="PTHR22146">
    <property type="entry name" value="CAT EYE SYNDROME CRITICAL REGION PROTEIN 6"/>
    <property type="match status" value="1"/>
</dbReference>
<comment type="similarity">
    <text evidence="5">Belongs to the CIMIP2 family.</text>
</comment>
<feature type="domain" description="Ciliary microtubule inner protein 2A-C-like" evidence="6">
    <location>
        <begin position="34"/>
        <end position="66"/>
    </location>
</feature>
<dbReference type="InterPro" id="IPR036872">
    <property type="entry name" value="CH_dom_sf"/>
</dbReference>
<evidence type="ECO:0000256" key="3">
    <source>
        <dbReference type="ARBA" id="ARBA00023212"/>
    </source>
</evidence>
<accession>A0A8S9X9T7</accession>
<reference evidence="7" key="1">
    <citation type="journal article" date="2021" name="Mol. Ecol. Resour.">
        <title>Apolygus lucorum genome provides insights into omnivorousness and mesophyll feeding.</title>
        <authorList>
            <person name="Liu Y."/>
            <person name="Liu H."/>
            <person name="Wang H."/>
            <person name="Huang T."/>
            <person name="Liu B."/>
            <person name="Yang B."/>
            <person name="Yin L."/>
            <person name="Li B."/>
            <person name="Zhang Y."/>
            <person name="Zhang S."/>
            <person name="Jiang F."/>
            <person name="Zhang X."/>
            <person name="Ren Y."/>
            <person name="Wang B."/>
            <person name="Wang S."/>
            <person name="Lu Y."/>
            <person name="Wu K."/>
            <person name="Fan W."/>
            <person name="Wang G."/>
        </authorList>
    </citation>
    <scope>NUCLEOTIDE SEQUENCE</scope>
    <source>
        <strain evidence="7">12Hb</strain>
    </source>
</reference>
<dbReference type="PANTHER" id="PTHR22146:SF8">
    <property type="entry name" value="PROTEIN FAM166B"/>
    <property type="match status" value="1"/>
</dbReference>
<keyword evidence="4" id="KW-0966">Cell projection</keyword>
<dbReference type="InterPro" id="IPR018902">
    <property type="entry name" value="CMI2A-C-like_dom"/>
</dbReference>
<organism evidence="7 8">
    <name type="scientific">Apolygus lucorum</name>
    <name type="common">Small green plant bug</name>
    <name type="synonym">Lygocoris lucorum</name>
    <dbReference type="NCBI Taxonomy" id="248454"/>
    <lineage>
        <taxon>Eukaryota</taxon>
        <taxon>Metazoa</taxon>
        <taxon>Ecdysozoa</taxon>
        <taxon>Arthropoda</taxon>
        <taxon>Hexapoda</taxon>
        <taxon>Insecta</taxon>
        <taxon>Pterygota</taxon>
        <taxon>Neoptera</taxon>
        <taxon>Paraneoptera</taxon>
        <taxon>Hemiptera</taxon>
        <taxon>Heteroptera</taxon>
        <taxon>Panheteroptera</taxon>
        <taxon>Cimicomorpha</taxon>
        <taxon>Miridae</taxon>
        <taxon>Mirini</taxon>
        <taxon>Apolygus</taxon>
    </lineage>
</organism>
<evidence type="ECO:0000256" key="5">
    <source>
        <dbReference type="ARBA" id="ARBA00035661"/>
    </source>
</evidence>
<evidence type="ECO:0000313" key="7">
    <source>
        <dbReference type="EMBL" id="KAF6205071.1"/>
    </source>
</evidence>
<dbReference type="Gene3D" id="1.10.418.10">
    <property type="entry name" value="Calponin-like domain"/>
    <property type="match status" value="1"/>
</dbReference>
<evidence type="ECO:0000259" key="6">
    <source>
        <dbReference type="Pfam" id="PF10629"/>
    </source>
</evidence>
<dbReference type="Pfam" id="PF10629">
    <property type="entry name" value="CMI2B-like"/>
    <property type="match status" value="1"/>
</dbReference>
<dbReference type="Proteomes" id="UP000466442">
    <property type="component" value="Linkage Group LG9"/>
</dbReference>
<gene>
    <name evidence="7" type="ORF">GE061_019238</name>
</gene>
<dbReference type="EMBL" id="WIXP02000009">
    <property type="protein sequence ID" value="KAF6205071.1"/>
    <property type="molecule type" value="Genomic_DNA"/>
</dbReference>
<name>A0A8S9X9T7_APOLU</name>
<dbReference type="SUPFAM" id="SSF47576">
    <property type="entry name" value="Calponin-homology domain, CH-domain"/>
    <property type="match status" value="1"/>
</dbReference>
<comment type="subcellular location">
    <subcellularLocation>
        <location evidence="1">Cytoplasm</location>
        <location evidence="1">Cytoskeleton</location>
        <location evidence="1">Cilium axoneme</location>
    </subcellularLocation>
</comment>
<keyword evidence="3" id="KW-0206">Cytoskeleton</keyword>
<dbReference type="OrthoDB" id="6591412at2759"/>
<keyword evidence="8" id="KW-1185">Reference proteome</keyword>